<feature type="transmembrane region" description="Helical" evidence="1">
    <location>
        <begin position="88"/>
        <end position="111"/>
    </location>
</feature>
<dbReference type="EMBL" id="SEOM01000001">
    <property type="protein sequence ID" value="RYM03266.1"/>
    <property type="molecule type" value="Genomic_DNA"/>
</dbReference>
<sequence length="118" mass="12796">MVELHDPYGNRTALGWMLSFCALLTAAVAAGLTIPATLWALFSGAIVGEEMRSPGYNWTLAMLFACPLMLIVTAVVGFKSFFGNVSGWILAFTLLPMSFVATVFAVDFGYVRFDAFPL</sequence>
<evidence type="ECO:0000313" key="2">
    <source>
        <dbReference type="EMBL" id="RYM03266.1"/>
    </source>
</evidence>
<evidence type="ECO:0000256" key="1">
    <source>
        <dbReference type="SAM" id="Phobius"/>
    </source>
</evidence>
<evidence type="ECO:0000313" key="3">
    <source>
        <dbReference type="Proteomes" id="UP000292734"/>
    </source>
</evidence>
<feature type="transmembrane region" description="Helical" evidence="1">
    <location>
        <begin position="60"/>
        <end position="82"/>
    </location>
</feature>
<keyword evidence="1" id="KW-1133">Transmembrane helix</keyword>
<name>A0A4Q4JA30_9SPHN</name>
<keyword evidence="1" id="KW-0812">Transmembrane</keyword>
<dbReference type="AlphaFoldDB" id="A0A4Q4JA30"/>
<reference evidence="2 3" key="1">
    <citation type="submission" date="2019-02" db="EMBL/GenBank/DDBJ databases">
        <authorList>
            <person name="Feng G."/>
        </authorList>
    </citation>
    <scope>NUCLEOTIDE SEQUENCE [LARGE SCALE GENOMIC DNA]</scope>
    <source>
        <strain evidence="2 3">DSM 26779</strain>
    </source>
</reference>
<proteinExistence type="predicted"/>
<accession>A0A4Q4JA30</accession>
<protein>
    <submittedName>
        <fullName evidence="2">Uncharacterized protein</fullName>
    </submittedName>
</protein>
<dbReference type="RefSeq" id="WP_129965306.1">
    <property type="nucleotide sequence ID" value="NZ_JACBZE010000001.1"/>
</dbReference>
<keyword evidence="1" id="KW-0472">Membrane</keyword>
<comment type="caution">
    <text evidence="2">The sequence shown here is derived from an EMBL/GenBank/DDBJ whole genome shotgun (WGS) entry which is preliminary data.</text>
</comment>
<feature type="transmembrane region" description="Helical" evidence="1">
    <location>
        <begin position="15"/>
        <end position="48"/>
    </location>
</feature>
<dbReference type="Proteomes" id="UP000292734">
    <property type="component" value="Unassembled WGS sequence"/>
</dbReference>
<gene>
    <name evidence="2" type="ORF">EWH08_01810</name>
</gene>
<organism evidence="2 3">
    <name type="scientific">Sphingobium indicum</name>
    <dbReference type="NCBI Taxonomy" id="332055"/>
    <lineage>
        <taxon>Bacteria</taxon>
        <taxon>Pseudomonadati</taxon>
        <taxon>Pseudomonadota</taxon>
        <taxon>Alphaproteobacteria</taxon>
        <taxon>Sphingomonadales</taxon>
        <taxon>Sphingomonadaceae</taxon>
        <taxon>Sphingobium</taxon>
    </lineage>
</organism>